<protein>
    <submittedName>
        <fullName evidence="1">Uncharacterized protein</fullName>
    </submittedName>
</protein>
<organism evidence="1 2">
    <name type="scientific">Eleutherodactylus coqui</name>
    <name type="common">Puerto Rican coqui</name>
    <dbReference type="NCBI Taxonomy" id="57060"/>
    <lineage>
        <taxon>Eukaryota</taxon>
        <taxon>Metazoa</taxon>
        <taxon>Chordata</taxon>
        <taxon>Craniata</taxon>
        <taxon>Vertebrata</taxon>
        <taxon>Euteleostomi</taxon>
        <taxon>Amphibia</taxon>
        <taxon>Batrachia</taxon>
        <taxon>Anura</taxon>
        <taxon>Neobatrachia</taxon>
        <taxon>Hyloidea</taxon>
        <taxon>Eleutherodactylidae</taxon>
        <taxon>Eleutherodactylinae</taxon>
        <taxon>Eleutherodactylus</taxon>
        <taxon>Eleutherodactylus</taxon>
    </lineage>
</organism>
<proteinExistence type="predicted"/>
<keyword evidence="2" id="KW-1185">Reference proteome</keyword>
<dbReference type="AlphaFoldDB" id="A0A8J6END9"/>
<reference evidence="1" key="1">
    <citation type="thesis" date="2020" institute="ProQuest LLC" country="789 East Eisenhower Parkway, Ann Arbor, MI, USA">
        <title>Comparative Genomics and Chromosome Evolution.</title>
        <authorList>
            <person name="Mudd A.B."/>
        </authorList>
    </citation>
    <scope>NUCLEOTIDE SEQUENCE</scope>
    <source>
        <strain evidence="1">HN-11 Male</strain>
        <tissue evidence="1">Kidney and liver</tissue>
    </source>
</reference>
<evidence type="ECO:0000313" key="2">
    <source>
        <dbReference type="Proteomes" id="UP000770717"/>
    </source>
</evidence>
<dbReference type="Proteomes" id="UP000770717">
    <property type="component" value="Unassembled WGS sequence"/>
</dbReference>
<accession>A0A8J6END9</accession>
<name>A0A8J6END9_ELECQ</name>
<sequence length="101" mass="11401">MNGPPLKSTIFTAVISLSEPISKIQNTHRSLSEPIERCITRSQKWYFLRSYKTTKSSAETDIWVHLHYSIATTSVTPYGKLVAKGLETNCKTLYTVCVYLG</sequence>
<evidence type="ECO:0000313" key="1">
    <source>
        <dbReference type="EMBL" id="KAG9472688.1"/>
    </source>
</evidence>
<gene>
    <name evidence="1" type="ORF">GDO78_017928</name>
</gene>
<comment type="caution">
    <text evidence="1">The sequence shown here is derived from an EMBL/GenBank/DDBJ whole genome shotgun (WGS) entry which is preliminary data.</text>
</comment>
<dbReference type="EMBL" id="WNTK01000041">
    <property type="protein sequence ID" value="KAG9472688.1"/>
    <property type="molecule type" value="Genomic_DNA"/>
</dbReference>